<comment type="caution">
    <text evidence="2">The sequence shown here is derived from an EMBL/GenBank/DDBJ whole genome shotgun (WGS) entry which is preliminary data.</text>
</comment>
<reference evidence="2 3" key="1">
    <citation type="submission" date="2019-08" db="EMBL/GenBank/DDBJ databases">
        <title>Bradyrhizobium hipponensis sp. nov., a rhizobium isolated from a Lupinus angustifolius root nodule in Tunisia.</title>
        <authorList>
            <person name="Off K."/>
            <person name="Rejili M."/>
            <person name="Mars M."/>
            <person name="Brachmann A."/>
            <person name="Marin M."/>
        </authorList>
    </citation>
    <scope>NUCLEOTIDE SEQUENCE [LARGE SCALE GENOMIC DNA]</scope>
    <source>
        <strain evidence="2 3">CTAW71</strain>
    </source>
</reference>
<accession>A0A5D3K9X8</accession>
<protein>
    <submittedName>
        <fullName evidence="2">Uncharacterized protein</fullName>
    </submittedName>
</protein>
<dbReference type="OrthoDB" id="8244573at2"/>
<keyword evidence="1" id="KW-0472">Membrane</keyword>
<keyword evidence="1" id="KW-1133">Transmembrane helix</keyword>
<evidence type="ECO:0000313" key="3">
    <source>
        <dbReference type="Proteomes" id="UP000324758"/>
    </source>
</evidence>
<keyword evidence="3" id="KW-1185">Reference proteome</keyword>
<dbReference type="EMBL" id="VSSS01000090">
    <property type="protein sequence ID" value="TYL84511.1"/>
    <property type="molecule type" value="Genomic_DNA"/>
</dbReference>
<feature type="transmembrane region" description="Helical" evidence="1">
    <location>
        <begin position="12"/>
        <end position="34"/>
    </location>
</feature>
<evidence type="ECO:0000256" key="1">
    <source>
        <dbReference type="SAM" id="Phobius"/>
    </source>
</evidence>
<keyword evidence="1" id="KW-0812">Transmembrane</keyword>
<name>A0A5D3K9X8_9BRAD</name>
<organism evidence="2 3">
    <name type="scientific">Bradyrhizobium rifense</name>
    <dbReference type="NCBI Taxonomy" id="515499"/>
    <lineage>
        <taxon>Bacteria</taxon>
        <taxon>Pseudomonadati</taxon>
        <taxon>Pseudomonadota</taxon>
        <taxon>Alphaproteobacteria</taxon>
        <taxon>Hyphomicrobiales</taxon>
        <taxon>Nitrobacteraceae</taxon>
        <taxon>Bradyrhizobium</taxon>
    </lineage>
</organism>
<dbReference type="AlphaFoldDB" id="A0A5D3K9X8"/>
<proteinExistence type="predicted"/>
<evidence type="ECO:0000313" key="2">
    <source>
        <dbReference type="EMBL" id="TYL84511.1"/>
    </source>
</evidence>
<gene>
    <name evidence="2" type="ORF">FXB40_44745</name>
</gene>
<dbReference type="RefSeq" id="WP_148778613.1">
    <property type="nucleotide sequence ID" value="NZ_VSSS01000090.1"/>
</dbReference>
<sequence length="130" mass="14274">MFNYLLANMRTWSLSLAVYCMTFTGATACTIVVARSIMFEQVPADVDASEIIEATIHDRTHFIDARGLQGELLNARVDRVIKGSIKTDTVKILLYEGCPRASGGRGIILGNLQSDPLLGLVLIPKDHLVR</sequence>
<dbReference type="Proteomes" id="UP000324758">
    <property type="component" value="Unassembled WGS sequence"/>
</dbReference>